<evidence type="ECO:0000313" key="4">
    <source>
        <dbReference type="Proteomes" id="UP000001600"/>
    </source>
</evidence>
<dbReference type="GO" id="GO:0003677">
    <property type="term" value="F:DNA binding"/>
    <property type="evidence" value="ECO:0007669"/>
    <property type="project" value="InterPro"/>
</dbReference>
<dbReference type="Proteomes" id="UP000001600">
    <property type="component" value="Plasmid pAtK84c"/>
</dbReference>
<dbReference type="InterPro" id="IPR002559">
    <property type="entry name" value="Transposase_11"/>
</dbReference>
<protein>
    <submittedName>
        <fullName evidence="3">Uncharacterized protein</fullName>
    </submittedName>
</protein>
<evidence type="ECO:0000259" key="2">
    <source>
        <dbReference type="Pfam" id="PF01609"/>
    </source>
</evidence>
<evidence type="ECO:0000313" key="3">
    <source>
        <dbReference type="EMBL" id="ACM31183.1"/>
    </source>
</evidence>
<dbReference type="EMBL" id="CP000631">
    <property type="protein sequence ID" value="ACM31183.1"/>
    <property type="molecule type" value="Genomic_DNA"/>
</dbReference>
<reference evidence="3 4" key="1">
    <citation type="journal article" date="2009" name="J. Bacteriol.">
        <title>Genome sequences of three Agrobacterium biovars help elucidate the evolution of multichromosome genomes in bacteria.</title>
        <authorList>
            <person name="Slater S.C."/>
            <person name="Goldman B.S."/>
            <person name="Goodner B."/>
            <person name="Setubal J.C."/>
            <person name="Farrand S.K."/>
            <person name="Nester E.W."/>
            <person name="Burr T.J."/>
            <person name="Banta L."/>
            <person name="Dickerman A.W."/>
            <person name="Paulsen I."/>
            <person name="Otten L."/>
            <person name="Suen G."/>
            <person name="Welch R."/>
            <person name="Almeida N.F."/>
            <person name="Arnold F."/>
            <person name="Burton O.T."/>
            <person name="Du Z."/>
            <person name="Ewing A."/>
            <person name="Godsy E."/>
            <person name="Heisel S."/>
            <person name="Houmiel K.L."/>
            <person name="Jhaveri J."/>
            <person name="Lu J."/>
            <person name="Miller N.M."/>
            <person name="Norton S."/>
            <person name="Chen Q."/>
            <person name="Phoolcharoen W."/>
            <person name="Ohlin V."/>
            <person name="Ondrusek D."/>
            <person name="Pride N."/>
            <person name="Stricklin S.L."/>
            <person name="Sun J."/>
            <person name="Wheeler C."/>
            <person name="Wilson L."/>
            <person name="Zhu H."/>
            <person name="Wood D.W."/>
        </authorList>
    </citation>
    <scope>NUCLEOTIDE SEQUENCE [LARGE SCALE GENOMIC DNA]</scope>
    <source>
        <strain evidence="4">K84 / ATCC BAA-868</strain>
        <plasmid evidence="3 4">pAtK84c</plasmid>
    </source>
</reference>
<feature type="domain" description="Transposase IS4-like" evidence="2">
    <location>
        <begin position="3"/>
        <end position="57"/>
    </location>
</feature>
<dbReference type="SUPFAM" id="SSF55729">
    <property type="entry name" value="Acyl-CoA N-acyltransferases (Nat)"/>
    <property type="match status" value="1"/>
</dbReference>
<dbReference type="HOGENOM" id="CLU_1682918_0_0_5"/>
<geneLocation type="plasmid" evidence="3 4">
    <name>pAtK84c</name>
</geneLocation>
<dbReference type="GO" id="GO:0016747">
    <property type="term" value="F:acyltransferase activity, transferring groups other than amino-acyl groups"/>
    <property type="evidence" value="ECO:0007669"/>
    <property type="project" value="InterPro"/>
</dbReference>
<dbReference type="AlphaFoldDB" id="B9JPW4"/>
<dbReference type="Pfam" id="PF01609">
    <property type="entry name" value="DDE_Tnp_1"/>
    <property type="match status" value="1"/>
</dbReference>
<dbReference type="Gene3D" id="3.40.630.30">
    <property type="match status" value="1"/>
</dbReference>
<dbReference type="InterPro" id="IPR016181">
    <property type="entry name" value="Acyl_CoA_acyltransferase"/>
</dbReference>
<evidence type="ECO:0000259" key="1">
    <source>
        <dbReference type="Pfam" id="PF00583"/>
    </source>
</evidence>
<proteinExistence type="predicted"/>
<dbReference type="KEGG" id="ara:Arad_12131"/>
<dbReference type="GO" id="GO:0004803">
    <property type="term" value="F:transposase activity"/>
    <property type="evidence" value="ECO:0007669"/>
    <property type="project" value="InterPro"/>
</dbReference>
<organism evidence="3 4">
    <name type="scientific">Rhizobium rhizogenes (strain K84 / ATCC BAA-868)</name>
    <name type="common">Agrobacterium radiobacter</name>
    <dbReference type="NCBI Taxonomy" id="311403"/>
    <lineage>
        <taxon>Bacteria</taxon>
        <taxon>Pseudomonadati</taxon>
        <taxon>Pseudomonadota</taxon>
        <taxon>Alphaproteobacteria</taxon>
        <taxon>Hyphomicrobiales</taxon>
        <taxon>Rhizobiaceae</taxon>
        <taxon>Rhizobium/Agrobacterium group</taxon>
        <taxon>Rhizobium</taxon>
    </lineage>
</organism>
<keyword evidence="3" id="KW-0614">Plasmid</keyword>
<name>B9JPW4_RHIR8</name>
<feature type="domain" description="N-acetyltransferase" evidence="1">
    <location>
        <begin position="77"/>
        <end position="140"/>
    </location>
</feature>
<dbReference type="InterPro" id="IPR000182">
    <property type="entry name" value="GNAT_dom"/>
</dbReference>
<gene>
    <name evidence="3" type="ordered locus">Arad_12131</name>
</gene>
<accession>B9JPW4</accession>
<dbReference type="GO" id="GO:0006313">
    <property type="term" value="P:DNA transposition"/>
    <property type="evidence" value="ECO:0007669"/>
    <property type="project" value="InterPro"/>
</dbReference>
<sequence>MTGGEASDFSAVPDLLAIPVGKPRLFLADKGYDGNFLREELLIHGIRPVIPPKANRKNPPACDFRPYKDRNRIERDDTLSAGRRAYLRQFFIARKSRGAGLGRAAIELLLAERFKEPMVVRLEVLDSNPRGFGFWTAVGFQGYSRNLERTSGPGTA</sequence>
<dbReference type="Pfam" id="PF00583">
    <property type="entry name" value="Acetyltransf_1"/>
    <property type="match status" value="1"/>
</dbReference>